<keyword evidence="2" id="KW-0175">Coiled coil</keyword>
<dbReference type="PANTHER" id="PTHR10098">
    <property type="entry name" value="RAPSYN-RELATED"/>
    <property type="match status" value="1"/>
</dbReference>
<dbReference type="OrthoDB" id="1523128at2"/>
<dbReference type="GO" id="GO:0006355">
    <property type="term" value="P:regulation of DNA-templated transcription"/>
    <property type="evidence" value="ECO:0007669"/>
    <property type="project" value="InterPro"/>
</dbReference>
<keyword evidence="3" id="KW-0472">Membrane</keyword>
<accession>A0A1X7HVH0</accession>
<dbReference type="InterPro" id="IPR016032">
    <property type="entry name" value="Sig_transdc_resp-reg_C-effctor"/>
</dbReference>
<dbReference type="RefSeq" id="WP_085471076.1">
    <property type="nucleotide sequence ID" value="NZ_FXAU01000001.1"/>
</dbReference>
<dbReference type="Pfam" id="PF13181">
    <property type="entry name" value="TPR_8"/>
    <property type="match status" value="1"/>
</dbReference>
<evidence type="ECO:0000256" key="2">
    <source>
        <dbReference type="SAM" id="Coils"/>
    </source>
</evidence>
<dbReference type="Gene3D" id="1.25.40.10">
    <property type="entry name" value="Tetratricopeptide repeat domain"/>
    <property type="match status" value="2"/>
</dbReference>
<dbReference type="Pfam" id="PF13424">
    <property type="entry name" value="TPR_12"/>
    <property type="match status" value="1"/>
</dbReference>
<dbReference type="AlphaFoldDB" id="A0A1X7HVH0"/>
<evidence type="ECO:0000313" key="5">
    <source>
        <dbReference type="Proteomes" id="UP000192980"/>
    </source>
</evidence>
<feature type="coiled-coil region" evidence="2">
    <location>
        <begin position="349"/>
        <end position="385"/>
    </location>
</feature>
<feature type="repeat" description="TPR" evidence="1">
    <location>
        <begin position="99"/>
        <end position="132"/>
    </location>
</feature>
<proteinExistence type="predicted"/>
<dbReference type="InterPro" id="IPR011990">
    <property type="entry name" value="TPR-like_helical_dom_sf"/>
</dbReference>
<reference evidence="4 5" key="1">
    <citation type="submission" date="2017-04" db="EMBL/GenBank/DDBJ databases">
        <authorList>
            <person name="Afonso C.L."/>
            <person name="Miller P.J."/>
            <person name="Scott M.A."/>
            <person name="Spackman E."/>
            <person name="Goraichik I."/>
            <person name="Dimitrov K.M."/>
            <person name="Suarez D.L."/>
            <person name="Swayne D.E."/>
        </authorList>
    </citation>
    <scope>NUCLEOTIDE SEQUENCE [LARGE SCALE GENOMIC DNA]</scope>
    <source>
        <strain evidence="4 5">DSM 22418</strain>
    </source>
</reference>
<keyword evidence="5" id="KW-1185">Reference proteome</keyword>
<feature type="repeat" description="TPR" evidence="1">
    <location>
        <begin position="179"/>
        <end position="212"/>
    </location>
</feature>
<dbReference type="SMART" id="SM00028">
    <property type="entry name" value="TPR"/>
    <property type="match status" value="5"/>
</dbReference>
<name>A0A1X7HVH0_9SPHI</name>
<dbReference type="InterPro" id="IPR019734">
    <property type="entry name" value="TPR_rpt"/>
</dbReference>
<dbReference type="PROSITE" id="PS50293">
    <property type="entry name" value="TPR_REGION"/>
    <property type="match status" value="1"/>
</dbReference>
<sequence length="533" mass="61577">MFRVFCFCCLVIVGNLVYGQAEELAKLQALASQQPDTALRSLRELYTKSRKEDHPLLEGEYLQAMGEICFHQGHYQQAMEFYFEAEKAFEKAGNTDFLAENYGKMGTLYFYNKQQDKAQQLFAKALTLYQKNKNGEGEARILGSIGQVYEKRQLYDSAFYYQKMALSKFQHSNNKTGAAKIYENLGSIYEDLERYDDALEHFNQSLNLYRADKNEIGTIEVINNLGDILRKTGQYRASIAKTKEALLLAEKTKNTYQKASATKDLGKTYGLMQQLDSAYHYAELSRTYSLEVYSQDVLKQTSFLQVLYDMNKQSDEIVRLHGIRKVNRVMIIASAVGAFLLIGLILVIVSRQRLKIRDQKNTAEKQKAEHALVQVQLEKKVLEEELLKEQLVVKGRELSTHTLNLIKNKQFLEQLRIDLLAMVKDERRDQKKQIQQLVQEIDNSFGEEQHWKEFAQAFEQVHQQFFEKLKSHSADLTAADLRLIALMKMNLNSAEIAVMLGISTDSLRVARYRLRKKLQMEQGDNLTFFIQSL</sequence>
<feature type="transmembrane region" description="Helical" evidence="3">
    <location>
        <begin position="329"/>
        <end position="349"/>
    </location>
</feature>
<dbReference type="Proteomes" id="UP000192980">
    <property type="component" value="Unassembled WGS sequence"/>
</dbReference>
<dbReference type="SUPFAM" id="SSF46894">
    <property type="entry name" value="C-terminal effector domain of the bipartite response regulators"/>
    <property type="match status" value="1"/>
</dbReference>
<protein>
    <submittedName>
        <fullName evidence="4">Tetratricopeptide repeat-containing protein</fullName>
    </submittedName>
</protein>
<evidence type="ECO:0000256" key="3">
    <source>
        <dbReference type="SAM" id="Phobius"/>
    </source>
</evidence>
<dbReference type="SUPFAM" id="SSF48452">
    <property type="entry name" value="TPR-like"/>
    <property type="match status" value="1"/>
</dbReference>
<evidence type="ECO:0000313" key="4">
    <source>
        <dbReference type="EMBL" id="SMG05917.1"/>
    </source>
</evidence>
<evidence type="ECO:0000256" key="1">
    <source>
        <dbReference type="PROSITE-ProRule" id="PRU00339"/>
    </source>
</evidence>
<dbReference type="PROSITE" id="PS50005">
    <property type="entry name" value="TPR"/>
    <property type="match status" value="2"/>
</dbReference>
<gene>
    <name evidence="4" type="ORF">SAMN05660862_0092</name>
</gene>
<keyword evidence="3" id="KW-0812">Transmembrane</keyword>
<dbReference type="GO" id="GO:0003677">
    <property type="term" value="F:DNA binding"/>
    <property type="evidence" value="ECO:0007669"/>
    <property type="project" value="InterPro"/>
</dbReference>
<keyword evidence="1" id="KW-0802">TPR repeat</keyword>
<keyword evidence="3" id="KW-1133">Transmembrane helix</keyword>
<dbReference type="EMBL" id="FXAU01000001">
    <property type="protein sequence ID" value="SMG05917.1"/>
    <property type="molecule type" value="Genomic_DNA"/>
</dbReference>
<organism evidence="4 5">
    <name type="scientific">Sphingobacterium psychroaquaticum</name>
    <dbReference type="NCBI Taxonomy" id="561061"/>
    <lineage>
        <taxon>Bacteria</taxon>
        <taxon>Pseudomonadati</taxon>
        <taxon>Bacteroidota</taxon>
        <taxon>Sphingobacteriia</taxon>
        <taxon>Sphingobacteriales</taxon>
        <taxon>Sphingobacteriaceae</taxon>
        <taxon>Sphingobacterium</taxon>
    </lineage>
</organism>
<dbReference type="PANTHER" id="PTHR10098:SF108">
    <property type="entry name" value="TETRATRICOPEPTIDE REPEAT PROTEIN 28"/>
    <property type="match status" value="1"/>
</dbReference>
<dbReference type="STRING" id="561061.SAMN05660862_0092"/>